<evidence type="ECO:0000256" key="5">
    <source>
        <dbReference type="ARBA" id="ARBA00012780"/>
    </source>
</evidence>
<accession>A0A163KCE6</accession>
<evidence type="ECO:0000256" key="1">
    <source>
        <dbReference type="ARBA" id="ARBA00000382"/>
    </source>
</evidence>
<evidence type="ECO:0000313" key="21">
    <source>
        <dbReference type="EMBL" id="SAM09826.1"/>
    </source>
</evidence>
<evidence type="ECO:0000256" key="13">
    <source>
        <dbReference type="ARBA" id="ARBA00023277"/>
    </source>
</evidence>
<dbReference type="SUPFAM" id="SSF51445">
    <property type="entry name" value="(Trans)glycosidases"/>
    <property type="match status" value="1"/>
</dbReference>
<evidence type="ECO:0000313" key="22">
    <source>
        <dbReference type="Proteomes" id="UP000078561"/>
    </source>
</evidence>
<dbReference type="AlphaFoldDB" id="A0A163KCE6"/>
<evidence type="ECO:0000256" key="14">
    <source>
        <dbReference type="ARBA" id="ARBA00023316"/>
    </source>
</evidence>
<dbReference type="OrthoDB" id="77201at2759"/>
<evidence type="ECO:0000256" key="17">
    <source>
        <dbReference type="ARBA" id="ARBA00042373"/>
    </source>
</evidence>
<evidence type="ECO:0000256" key="3">
    <source>
        <dbReference type="ARBA" id="ARBA00004401"/>
    </source>
</evidence>
<dbReference type="InterPro" id="IPR017853">
    <property type="entry name" value="GH"/>
</dbReference>
<keyword evidence="9 20" id="KW-0732">Signal</keyword>
<keyword evidence="7" id="KW-0134">Cell wall</keyword>
<name>A0A163KCE6_ABSGL</name>
<comment type="subcellular location">
    <subcellularLocation>
        <location evidence="3">Cell membrane</location>
        <topology evidence="3">Single-pass type II membrane protein</topology>
    </subcellularLocation>
    <subcellularLocation>
        <location evidence="2">Secreted</location>
        <location evidence="2">Cell wall</location>
    </subcellularLocation>
</comment>
<gene>
    <name evidence="21" type="primary">ABSGL_15535.1 scaffold 17607</name>
</gene>
<evidence type="ECO:0000256" key="19">
    <source>
        <dbReference type="RuleBase" id="RU004335"/>
    </source>
</evidence>
<keyword evidence="12" id="KW-0325">Glycoprotein</keyword>
<dbReference type="EC" id="3.2.1.39" evidence="5"/>
<evidence type="ECO:0000256" key="8">
    <source>
        <dbReference type="ARBA" id="ARBA00022525"/>
    </source>
</evidence>
<comment type="similarity">
    <text evidence="4 19">Belongs to the glycosyl hydrolase 17 family.</text>
</comment>
<evidence type="ECO:0000256" key="10">
    <source>
        <dbReference type="ARBA" id="ARBA00022801"/>
    </source>
</evidence>
<dbReference type="InterPro" id="IPR000490">
    <property type="entry name" value="Glyco_hydro_17"/>
</dbReference>
<dbReference type="EMBL" id="LT555210">
    <property type="protein sequence ID" value="SAM09826.1"/>
    <property type="molecule type" value="Genomic_DNA"/>
</dbReference>
<organism evidence="21">
    <name type="scientific">Absidia glauca</name>
    <name type="common">Pin mould</name>
    <dbReference type="NCBI Taxonomy" id="4829"/>
    <lineage>
        <taxon>Eukaryota</taxon>
        <taxon>Fungi</taxon>
        <taxon>Fungi incertae sedis</taxon>
        <taxon>Mucoromycota</taxon>
        <taxon>Mucoromycotina</taxon>
        <taxon>Mucoromycetes</taxon>
        <taxon>Mucorales</taxon>
        <taxon>Cunninghamellaceae</taxon>
        <taxon>Absidia</taxon>
    </lineage>
</organism>
<evidence type="ECO:0000256" key="16">
    <source>
        <dbReference type="ARBA" id="ARBA00037649"/>
    </source>
</evidence>
<dbReference type="PANTHER" id="PTHR16631">
    <property type="entry name" value="GLUCAN 1,3-BETA-GLUCOSIDASE"/>
    <property type="match status" value="1"/>
</dbReference>
<evidence type="ECO:0000256" key="20">
    <source>
        <dbReference type="SAM" id="SignalP"/>
    </source>
</evidence>
<dbReference type="InterPro" id="IPR050732">
    <property type="entry name" value="Beta-glucan_modifiers"/>
</dbReference>
<evidence type="ECO:0000256" key="6">
    <source>
        <dbReference type="ARBA" id="ARBA00022475"/>
    </source>
</evidence>
<comment type="function">
    <text evidence="16">Glucanases play a role in cell expansion during growth, in cell-cell fusion during mating, and in spore release during sporulation. This enzyme may be involved in beta-glucan degradation. Active on laminarin and lichenan.</text>
</comment>
<dbReference type="STRING" id="4829.A0A163KCE6"/>
<reference evidence="21" key="1">
    <citation type="submission" date="2016-04" db="EMBL/GenBank/DDBJ databases">
        <authorList>
            <person name="Evans L.H."/>
            <person name="Alamgir A."/>
            <person name="Owens N."/>
            <person name="Weber N.D."/>
            <person name="Virtaneva K."/>
            <person name="Barbian K."/>
            <person name="Babar A."/>
            <person name="Rosenke K."/>
        </authorList>
    </citation>
    <scope>NUCLEOTIDE SEQUENCE [LARGE SCALE GENOMIC DNA]</scope>
    <source>
        <strain evidence="21">CBS 101.48</strain>
    </source>
</reference>
<keyword evidence="10" id="KW-0378">Hydrolase</keyword>
<dbReference type="GO" id="GO:0005576">
    <property type="term" value="C:extracellular region"/>
    <property type="evidence" value="ECO:0007669"/>
    <property type="project" value="TreeGrafter"/>
</dbReference>
<evidence type="ECO:0000256" key="9">
    <source>
        <dbReference type="ARBA" id="ARBA00022729"/>
    </source>
</evidence>
<proteinExistence type="inferred from homology"/>
<dbReference type="GO" id="GO:0042973">
    <property type="term" value="F:glucan endo-1,3-beta-D-glucosidase activity"/>
    <property type="evidence" value="ECO:0007669"/>
    <property type="project" value="UniProtKB-EC"/>
</dbReference>
<evidence type="ECO:0000256" key="18">
    <source>
        <dbReference type="ARBA" id="ARBA00043078"/>
    </source>
</evidence>
<evidence type="ECO:0000256" key="2">
    <source>
        <dbReference type="ARBA" id="ARBA00004191"/>
    </source>
</evidence>
<dbReference type="GO" id="GO:0005886">
    <property type="term" value="C:plasma membrane"/>
    <property type="evidence" value="ECO:0007669"/>
    <property type="project" value="UniProtKB-SubCell"/>
</dbReference>
<evidence type="ECO:0000256" key="4">
    <source>
        <dbReference type="ARBA" id="ARBA00008773"/>
    </source>
</evidence>
<keyword evidence="6" id="KW-1003">Cell membrane</keyword>
<feature type="chain" id="PRO_5007843863" description="glucan endo-1,3-beta-D-glucosidase" evidence="20">
    <location>
        <begin position="24"/>
        <end position="292"/>
    </location>
</feature>
<dbReference type="GO" id="GO:0009277">
    <property type="term" value="C:fungal-type cell wall"/>
    <property type="evidence" value="ECO:0007669"/>
    <property type="project" value="TreeGrafter"/>
</dbReference>
<dbReference type="GO" id="GO:0009986">
    <property type="term" value="C:cell surface"/>
    <property type="evidence" value="ECO:0007669"/>
    <property type="project" value="TreeGrafter"/>
</dbReference>
<keyword evidence="8" id="KW-0964">Secreted</keyword>
<evidence type="ECO:0000256" key="12">
    <source>
        <dbReference type="ARBA" id="ARBA00023180"/>
    </source>
</evidence>
<dbReference type="Pfam" id="PF00332">
    <property type="entry name" value="Glyco_hydro_17"/>
    <property type="match status" value="1"/>
</dbReference>
<keyword evidence="15" id="KW-0624">Polysaccharide degradation</keyword>
<dbReference type="GO" id="GO:0071555">
    <property type="term" value="P:cell wall organization"/>
    <property type="evidence" value="ECO:0007669"/>
    <property type="project" value="UniProtKB-KW"/>
</dbReference>
<protein>
    <recommendedName>
        <fullName evidence="5">glucan endo-1,3-beta-D-glucosidase</fullName>
        <ecNumber evidence="5">3.2.1.39</ecNumber>
    </recommendedName>
    <alternativeName>
        <fullName evidence="18">Endo-1,3-beta-glucanase btgC</fullName>
    </alternativeName>
    <alternativeName>
        <fullName evidence="17">Laminarinase btgC</fullName>
    </alternativeName>
</protein>
<keyword evidence="14" id="KW-0961">Cell wall biogenesis/degradation</keyword>
<feature type="signal peptide" evidence="20">
    <location>
        <begin position="1"/>
        <end position="23"/>
    </location>
</feature>
<dbReference type="PANTHER" id="PTHR16631:SF17">
    <property type="entry name" value="GLUCAN ENDO-1,3-BETA-GLUCOSIDASE BTGC"/>
    <property type="match status" value="1"/>
</dbReference>
<keyword evidence="11" id="KW-0472">Membrane</keyword>
<keyword evidence="22" id="KW-1185">Reference proteome</keyword>
<evidence type="ECO:0000256" key="11">
    <source>
        <dbReference type="ARBA" id="ARBA00023136"/>
    </source>
</evidence>
<dbReference type="Gene3D" id="3.20.20.80">
    <property type="entry name" value="Glycosidases"/>
    <property type="match status" value="2"/>
</dbReference>
<evidence type="ECO:0000256" key="15">
    <source>
        <dbReference type="ARBA" id="ARBA00023326"/>
    </source>
</evidence>
<dbReference type="InParanoid" id="A0A163KCE6"/>
<sequence>MHLPTLISTAAFTLACTTGLVQAAPIQARGDQSLYGITYTARNSNGSCQTAQEVKQYVQDFKTNGIMNIRTYSQECDQLKNILSAIDGSMTVTAAVWLDGSSKDDEEIKQLKSALNSANPSQRKRIQSIMVGNEVLFKGSVSSEALVSKMEQVKKVAQDIPVGTVDTPNTFTSSVIQACDVIGLNIHPYFASVDIDQAGTNMVKQYKAFSPKAKGKDLYVAETGWPSAGKTKGDAVPSVSNVQSYVKQLKKISDVKYYYFEAQDSNWKEGGNDGVETHFGLYDASGKSKVAL</sequence>
<keyword evidence="13" id="KW-0119">Carbohydrate metabolism</keyword>
<dbReference type="GO" id="GO:0000272">
    <property type="term" value="P:polysaccharide catabolic process"/>
    <property type="evidence" value="ECO:0007669"/>
    <property type="project" value="UniProtKB-KW"/>
</dbReference>
<dbReference type="OMA" id="NIHPYFA"/>
<dbReference type="Proteomes" id="UP000078561">
    <property type="component" value="Unassembled WGS sequence"/>
</dbReference>
<comment type="catalytic activity">
    <reaction evidence="1">
        <text>Hydrolysis of (1-&gt;3)-beta-D-glucosidic linkages in (1-&gt;3)-beta-D-glucans.</text>
        <dbReference type="EC" id="3.2.1.39"/>
    </reaction>
</comment>
<evidence type="ECO:0000256" key="7">
    <source>
        <dbReference type="ARBA" id="ARBA00022512"/>
    </source>
</evidence>